<dbReference type="GO" id="GO:0042773">
    <property type="term" value="P:ATP synthesis coupled electron transport"/>
    <property type="evidence" value="ECO:0007669"/>
    <property type="project" value="InterPro"/>
</dbReference>
<feature type="transmembrane region" description="Helical" evidence="7">
    <location>
        <begin position="422"/>
        <end position="448"/>
    </location>
</feature>
<evidence type="ECO:0000256" key="7">
    <source>
        <dbReference type="SAM" id="Phobius"/>
    </source>
</evidence>
<feature type="transmembrane region" description="Helical" evidence="7">
    <location>
        <begin position="160"/>
        <end position="184"/>
    </location>
</feature>
<keyword evidence="2 5" id="KW-0812">Transmembrane</keyword>
<dbReference type="GO" id="GO:0003954">
    <property type="term" value="F:NADH dehydrogenase activity"/>
    <property type="evidence" value="ECO:0007669"/>
    <property type="project" value="TreeGrafter"/>
</dbReference>
<accession>A0A239AG89</accession>
<dbReference type="InterPro" id="IPR003945">
    <property type="entry name" value="NU5C-like"/>
</dbReference>
<evidence type="ECO:0000256" key="1">
    <source>
        <dbReference type="ARBA" id="ARBA00004127"/>
    </source>
</evidence>
<evidence type="ECO:0000256" key="6">
    <source>
        <dbReference type="SAM" id="MobiDB-lite"/>
    </source>
</evidence>
<evidence type="ECO:0000256" key="3">
    <source>
        <dbReference type="ARBA" id="ARBA00022989"/>
    </source>
</evidence>
<evidence type="ECO:0000259" key="9">
    <source>
        <dbReference type="Pfam" id="PF00662"/>
    </source>
</evidence>
<dbReference type="OrthoDB" id="9811798at2"/>
<gene>
    <name evidence="10" type="ORF">SAMN04488107_0785</name>
</gene>
<keyword evidence="3 7" id="KW-1133">Transmembrane helix</keyword>
<dbReference type="PRINTS" id="PR01434">
    <property type="entry name" value="NADHDHGNASE5"/>
</dbReference>
<feature type="transmembrane region" description="Helical" evidence="7">
    <location>
        <begin position="196"/>
        <end position="217"/>
    </location>
</feature>
<feature type="transmembrane region" description="Helical" evidence="7">
    <location>
        <begin position="229"/>
        <end position="248"/>
    </location>
</feature>
<dbReference type="PANTHER" id="PTHR42829">
    <property type="entry name" value="NADH-UBIQUINONE OXIDOREDUCTASE CHAIN 5"/>
    <property type="match status" value="1"/>
</dbReference>
<feature type="transmembrane region" description="Helical" evidence="7">
    <location>
        <begin position="358"/>
        <end position="382"/>
    </location>
</feature>
<evidence type="ECO:0000313" key="10">
    <source>
        <dbReference type="EMBL" id="SNR94655.1"/>
    </source>
</evidence>
<feature type="domain" description="NADH-Ubiquinone oxidoreductase (complex I) chain 5 N-terminal" evidence="9">
    <location>
        <begin position="73"/>
        <end position="109"/>
    </location>
</feature>
<evidence type="ECO:0000256" key="2">
    <source>
        <dbReference type="ARBA" id="ARBA00022692"/>
    </source>
</evidence>
<keyword evidence="4 7" id="KW-0472">Membrane</keyword>
<feature type="transmembrane region" description="Helical" evidence="7">
    <location>
        <begin position="388"/>
        <end position="410"/>
    </location>
</feature>
<dbReference type="PANTHER" id="PTHR42829:SF1">
    <property type="entry name" value="INORGANIC CARBON TRANSPORTER SUBUNIT DABB-RELATED"/>
    <property type="match status" value="1"/>
</dbReference>
<dbReference type="EMBL" id="FZOH01000001">
    <property type="protein sequence ID" value="SNR94655.1"/>
    <property type="molecule type" value="Genomic_DNA"/>
</dbReference>
<dbReference type="GO" id="GO:0012505">
    <property type="term" value="C:endomembrane system"/>
    <property type="evidence" value="ECO:0007669"/>
    <property type="project" value="UniProtKB-SubCell"/>
</dbReference>
<feature type="transmembrane region" description="Helical" evidence="7">
    <location>
        <begin position="297"/>
        <end position="319"/>
    </location>
</feature>
<dbReference type="InterPro" id="IPR001750">
    <property type="entry name" value="ND/Mrp_TM"/>
</dbReference>
<keyword evidence="11" id="KW-1185">Reference proteome</keyword>
<dbReference type="Pfam" id="PF00361">
    <property type="entry name" value="Proton_antipo_M"/>
    <property type="match status" value="1"/>
</dbReference>
<evidence type="ECO:0000259" key="8">
    <source>
        <dbReference type="Pfam" id="PF00361"/>
    </source>
</evidence>
<feature type="transmembrane region" description="Helical" evidence="7">
    <location>
        <begin position="268"/>
        <end position="290"/>
    </location>
</feature>
<organism evidence="10 11">
    <name type="scientific">Geodermatophilus saharensis</name>
    <dbReference type="NCBI Taxonomy" id="1137994"/>
    <lineage>
        <taxon>Bacteria</taxon>
        <taxon>Bacillati</taxon>
        <taxon>Actinomycetota</taxon>
        <taxon>Actinomycetes</taxon>
        <taxon>Geodermatophilales</taxon>
        <taxon>Geodermatophilaceae</taxon>
        <taxon>Geodermatophilus</taxon>
    </lineage>
</organism>
<dbReference type="AlphaFoldDB" id="A0A239AG89"/>
<feature type="transmembrane region" description="Helical" evidence="7">
    <location>
        <begin position="38"/>
        <end position="66"/>
    </location>
</feature>
<dbReference type="RefSeq" id="WP_141233682.1">
    <property type="nucleotide sequence ID" value="NZ_FZOH01000001.1"/>
</dbReference>
<dbReference type="GO" id="GO:0015990">
    <property type="term" value="P:electron transport coupled proton transport"/>
    <property type="evidence" value="ECO:0007669"/>
    <property type="project" value="TreeGrafter"/>
</dbReference>
<feature type="domain" description="NADH:quinone oxidoreductase/Mrp antiporter transmembrane" evidence="8">
    <location>
        <begin position="129"/>
        <end position="348"/>
    </location>
</feature>
<proteinExistence type="predicted"/>
<feature type="region of interest" description="Disordered" evidence="6">
    <location>
        <begin position="496"/>
        <end position="534"/>
    </location>
</feature>
<dbReference type="GO" id="GO:0016020">
    <property type="term" value="C:membrane"/>
    <property type="evidence" value="ECO:0007669"/>
    <property type="project" value="UniProtKB-SubCell"/>
</dbReference>
<name>A0A239AG89_9ACTN</name>
<evidence type="ECO:0000256" key="4">
    <source>
        <dbReference type="ARBA" id="ARBA00023136"/>
    </source>
</evidence>
<evidence type="ECO:0000256" key="5">
    <source>
        <dbReference type="RuleBase" id="RU000320"/>
    </source>
</evidence>
<dbReference type="Proteomes" id="UP000198386">
    <property type="component" value="Unassembled WGS sequence"/>
</dbReference>
<dbReference type="GO" id="GO:0008137">
    <property type="term" value="F:NADH dehydrogenase (ubiquinone) activity"/>
    <property type="evidence" value="ECO:0007669"/>
    <property type="project" value="InterPro"/>
</dbReference>
<dbReference type="Pfam" id="PF00662">
    <property type="entry name" value="Proton_antipo_N"/>
    <property type="match status" value="1"/>
</dbReference>
<feature type="transmembrane region" description="Helical" evidence="7">
    <location>
        <begin position="454"/>
        <end position="475"/>
    </location>
</feature>
<feature type="transmembrane region" description="Helical" evidence="7">
    <location>
        <begin position="78"/>
        <end position="97"/>
    </location>
</feature>
<comment type="subcellular location">
    <subcellularLocation>
        <location evidence="1">Endomembrane system</location>
        <topology evidence="1">Multi-pass membrane protein</topology>
    </subcellularLocation>
    <subcellularLocation>
        <location evidence="5">Membrane</location>
        <topology evidence="5">Multi-pass membrane protein</topology>
    </subcellularLocation>
</comment>
<feature type="compositionally biased region" description="Pro residues" evidence="6">
    <location>
        <begin position="515"/>
        <end position="527"/>
    </location>
</feature>
<feature type="transmembrane region" description="Helical" evidence="7">
    <location>
        <begin position="117"/>
        <end position="148"/>
    </location>
</feature>
<feature type="transmembrane region" description="Helical" evidence="7">
    <location>
        <begin position="325"/>
        <end position="346"/>
    </location>
</feature>
<protein>
    <submittedName>
        <fullName evidence="10">NAD(P)H-quinone oxidoreductase subunit 5</fullName>
    </submittedName>
</protein>
<reference evidence="11" key="1">
    <citation type="submission" date="2017-06" db="EMBL/GenBank/DDBJ databases">
        <authorList>
            <person name="Varghese N."/>
            <person name="Submissions S."/>
        </authorList>
    </citation>
    <scope>NUCLEOTIDE SEQUENCE [LARGE SCALE GENOMIC DNA]</scope>
    <source>
        <strain evidence="11">DSM 45423</strain>
    </source>
</reference>
<dbReference type="InterPro" id="IPR001516">
    <property type="entry name" value="Proton_antipo_N"/>
</dbReference>
<sequence>MHWLLLTAVLAPVGAAAAGVLAEILTGGRPGPASRALAVGAGVALAAAVGLAAAVAAAGPVAVGLPGSALPVLEADRLGVVLLLLVTGVGTVVAAFARRYLQGDPAATRHALGAGLLLSASAALATAATLVSLAAAWSGAGLALCLLLGCARGVAGTRSAVVRTAATTAVGDLALWTAVGVLVLDGGDRRLTDLAPAAAGLGTGAGAAVACLLVVAALARSAQLPLGRWLPATVAAPTPVSALLHAGVVNAGGVLMVRTAPVVGASGWATHLALAAGATTAVVMTLAMLARPDVKGALAASTAGQMGLMVAACALGWWAAAVVHLVAHGAFKATLFLASGSAVQAAGRAAAAPRPVRAAPAGTPLVAAALAAGATALAVAVVPGHASGASGVVLAVLAWATGAALARGWLRRVPTPRGVAAAAAALLALVPAHLLVTTSVAAFLAPALPAAPAAAPSALLLLVPAAAAVLLTAVLSGRVPARLRSWQVPLHARALAAGSPSPSPVRTAARRRSPGRPPVLVPAPPVPSSLGARP</sequence>
<evidence type="ECO:0000313" key="11">
    <source>
        <dbReference type="Proteomes" id="UP000198386"/>
    </source>
</evidence>